<feature type="region of interest" description="Disordered" evidence="1">
    <location>
        <begin position="1"/>
        <end position="240"/>
    </location>
</feature>
<dbReference type="AlphaFoldDB" id="A0A8H8UKA4"/>
<name>A0A8H8UKA4_9HELO</name>
<evidence type="ECO:0000313" key="2">
    <source>
        <dbReference type="EMBL" id="TVY48535.1"/>
    </source>
</evidence>
<feature type="compositionally biased region" description="Polar residues" evidence="1">
    <location>
        <begin position="95"/>
        <end position="150"/>
    </location>
</feature>
<feature type="compositionally biased region" description="Polar residues" evidence="1">
    <location>
        <begin position="66"/>
        <end position="76"/>
    </location>
</feature>
<dbReference type="OrthoDB" id="5429993at2759"/>
<feature type="compositionally biased region" description="Low complexity" evidence="1">
    <location>
        <begin position="77"/>
        <end position="94"/>
    </location>
</feature>
<sequence length="510" mass="55863">MGPKSINNHAAMSTIPSRTRSLRKPAENGSRPGRSSTVGSKESNIILKPAPAARSSQSPSRLPTVNRPTRSSTVTRPPNSSASIPSKPSIKPPSTRANASKPSTAELQRRPSTSTCNGNPASNTSKPTTPELQRRPSISTRNLASNTSKPAATDLQRRPSISSRNGNPASNTTEPVKQDRSRPPVTQLRHVRNSSTSNSIPSNTKPKGHTRTKSSSTLSTITTLEPAPRLEPPQLSRKPNFSTLQQHFSPAKNLAPKPLTAAFLAPPSPSKLPSNIAISAETAKLQNELLQLHLLHKDAGLVDKQWRASAREKLGERFQEVVDRNDVLVQEEVDEIGKVNAAALRKWKEASTPGWGLDERVQVLDEVVSGVWNLGETGGKYARVVRRFERWLSRSQATIAARENDADGDIVFVEEIDGAWKDDCLILGKKLEKWREQLRGLETPDKGSSLAVVVDGCQRLVKGMLMELSVMAQIERDVMVREGEWIQSMVDDVEDDEKDMPVAGACWRSR</sequence>
<dbReference type="EMBL" id="QGMI01000044">
    <property type="protein sequence ID" value="TVY48535.1"/>
    <property type="molecule type" value="Genomic_DNA"/>
</dbReference>
<evidence type="ECO:0008006" key="4">
    <source>
        <dbReference type="Google" id="ProtNLM"/>
    </source>
</evidence>
<organism evidence="2 3">
    <name type="scientific">Lachnellula occidentalis</name>
    <dbReference type="NCBI Taxonomy" id="215460"/>
    <lineage>
        <taxon>Eukaryota</taxon>
        <taxon>Fungi</taxon>
        <taxon>Dikarya</taxon>
        <taxon>Ascomycota</taxon>
        <taxon>Pezizomycotina</taxon>
        <taxon>Leotiomycetes</taxon>
        <taxon>Helotiales</taxon>
        <taxon>Lachnaceae</taxon>
        <taxon>Lachnellula</taxon>
    </lineage>
</organism>
<feature type="compositionally biased region" description="Polar residues" evidence="1">
    <location>
        <begin position="33"/>
        <end position="43"/>
    </location>
</feature>
<feature type="compositionally biased region" description="Polar residues" evidence="1">
    <location>
        <begin position="1"/>
        <end position="19"/>
    </location>
</feature>
<dbReference type="Proteomes" id="UP000443090">
    <property type="component" value="Unassembled WGS sequence"/>
</dbReference>
<feature type="compositionally biased region" description="Polar residues" evidence="1">
    <location>
        <begin position="159"/>
        <end position="175"/>
    </location>
</feature>
<evidence type="ECO:0000256" key="1">
    <source>
        <dbReference type="SAM" id="MobiDB-lite"/>
    </source>
</evidence>
<proteinExistence type="predicted"/>
<gene>
    <name evidence="2" type="ORF">LOCC1_G001316</name>
</gene>
<feature type="compositionally biased region" description="Low complexity" evidence="1">
    <location>
        <begin position="213"/>
        <end position="223"/>
    </location>
</feature>
<comment type="caution">
    <text evidence="2">The sequence shown here is derived from an EMBL/GenBank/DDBJ whole genome shotgun (WGS) entry which is preliminary data.</text>
</comment>
<evidence type="ECO:0000313" key="3">
    <source>
        <dbReference type="Proteomes" id="UP000443090"/>
    </source>
</evidence>
<feature type="compositionally biased region" description="Low complexity" evidence="1">
    <location>
        <begin position="49"/>
        <end position="63"/>
    </location>
</feature>
<accession>A0A8H8UKA4</accession>
<keyword evidence="3" id="KW-1185">Reference proteome</keyword>
<feature type="compositionally biased region" description="Low complexity" evidence="1">
    <location>
        <begin position="193"/>
        <end position="204"/>
    </location>
</feature>
<reference evidence="2 3" key="1">
    <citation type="submission" date="2018-05" db="EMBL/GenBank/DDBJ databases">
        <title>Genome sequencing and assembly of the regulated plant pathogen Lachnellula willkommii and related sister species for the development of diagnostic species identification markers.</title>
        <authorList>
            <person name="Giroux E."/>
            <person name="Bilodeau G."/>
        </authorList>
    </citation>
    <scope>NUCLEOTIDE SEQUENCE [LARGE SCALE GENOMIC DNA]</scope>
    <source>
        <strain evidence="2 3">CBS 160.35</strain>
    </source>
</reference>
<protein>
    <recommendedName>
        <fullName evidence="4">AGA1 A-agglutinin anchor subunit</fullName>
    </recommendedName>
</protein>